<evidence type="ECO:0000256" key="5">
    <source>
        <dbReference type="ARBA" id="ARBA00023242"/>
    </source>
</evidence>
<evidence type="ECO:0000256" key="2">
    <source>
        <dbReference type="ARBA" id="ARBA00023015"/>
    </source>
</evidence>
<evidence type="ECO:0000256" key="6">
    <source>
        <dbReference type="SAM" id="MobiDB-lite"/>
    </source>
</evidence>
<dbReference type="Pfam" id="PF03479">
    <property type="entry name" value="PCC"/>
    <property type="match status" value="1"/>
</dbReference>
<keyword evidence="2" id="KW-0805">Transcription regulation</keyword>
<dbReference type="EMBL" id="CP136896">
    <property type="protein sequence ID" value="WOL13950.1"/>
    <property type="molecule type" value="Genomic_DNA"/>
</dbReference>
<organism evidence="8 9">
    <name type="scientific">Canna indica</name>
    <name type="common">Indian-shot</name>
    <dbReference type="NCBI Taxonomy" id="4628"/>
    <lineage>
        <taxon>Eukaryota</taxon>
        <taxon>Viridiplantae</taxon>
        <taxon>Streptophyta</taxon>
        <taxon>Embryophyta</taxon>
        <taxon>Tracheophyta</taxon>
        <taxon>Spermatophyta</taxon>
        <taxon>Magnoliopsida</taxon>
        <taxon>Liliopsida</taxon>
        <taxon>Zingiberales</taxon>
        <taxon>Cannaceae</taxon>
        <taxon>Canna</taxon>
    </lineage>
</organism>
<dbReference type="Proteomes" id="UP001327560">
    <property type="component" value="Chromosome 7"/>
</dbReference>
<evidence type="ECO:0000256" key="3">
    <source>
        <dbReference type="ARBA" id="ARBA00023125"/>
    </source>
</evidence>
<dbReference type="PANTHER" id="PTHR31100">
    <property type="entry name" value="AT-HOOK MOTIF NUCLEAR-LOCALIZED PROTEIN 15"/>
    <property type="match status" value="1"/>
</dbReference>
<reference evidence="8 9" key="1">
    <citation type="submission" date="2023-10" db="EMBL/GenBank/DDBJ databases">
        <title>Chromosome-scale genome assembly provides insights into flower coloration mechanisms of Canna indica.</title>
        <authorList>
            <person name="Li C."/>
        </authorList>
    </citation>
    <scope>NUCLEOTIDE SEQUENCE [LARGE SCALE GENOMIC DNA]</scope>
    <source>
        <tissue evidence="8">Flower</tissue>
    </source>
</reference>
<dbReference type="PROSITE" id="PS51742">
    <property type="entry name" value="PPC"/>
    <property type="match status" value="1"/>
</dbReference>
<dbReference type="FunFam" id="3.30.1330.80:FF:000002">
    <property type="entry name" value="AT-hook motif nuclear-localized protein"/>
    <property type="match status" value="1"/>
</dbReference>
<sequence>MAGIGSGAASGGDQAPSRYLHHLLRQHPSAAHVQPEEFSPSLQRSPGPSPERASGGPPTGAPVRRPRGRPPGSKNKPKPPVVVTRDTPNAFRSHVIEVASGADVVECVAEYARRRGRGVSVLSGGGAVSNVALRQPSSPPSAGGGAVTLRGRFDILSLTGTVLPPPGPPGAGGLTVFLAGGQGQVVGGNIMGPLVASGPVVLTAATFSNAVYERLPLQDEDELEPEAAAEEHQPTVSPSPFHNVLGGSYQFAGDAFGVVSPPF</sequence>
<proteinExistence type="predicted"/>
<keyword evidence="4" id="KW-0804">Transcription</keyword>
<keyword evidence="5" id="KW-0539">Nucleus</keyword>
<dbReference type="SUPFAM" id="SSF117856">
    <property type="entry name" value="AF0104/ALDC/Ptd012-like"/>
    <property type="match status" value="1"/>
</dbReference>
<dbReference type="CDD" id="cd11378">
    <property type="entry name" value="DUF296"/>
    <property type="match status" value="1"/>
</dbReference>
<keyword evidence="9" id="KW-1185">Reference proteome</keyword>
<feature type="region of interest" description="Disordered" evidence="6">
    <location>
        <begin position="221"/>
        <end position="240"/>
    </location>
</feature>
<feature type="region of interest" description="Disordered" evidence="6">
    <location>
        <begin position="1"/>
        <end position="85"/>
    </location>
</feature>
<evidence type="ECO:0000313" key="9">
    <source>
        <dbReference type="Proteomes" id="UP001327560"/>
    </source>
</evidence>
<dbReference type="GO" id="GO:0005634">
    <property type="term" value="C:nucleus"/>
    <property type="evidence" value="ECO:0007669"/>
    <property type="project" value="UniProtKB-SubCell"/>
</dbReference>
<dbReference type="PANTHER" id="PTHR31100:SF51">
    <property type="entry name" value="AT-HOOK MOTIF NUCLEAR-LOCALIZED PROTEIN 29"/>
    <property type="match status" value="1"/>
</dbReference>
<comment type="subcellular location">
    <subcellularLocation>
        <location evidence="1">Nucleus</location>
    </subcellularLocation>
</comment>
<dbReference type="GO" id="GO:0010228">
    <property type="term" value="P:vegetative to reproductive phase transition of meristem"/>
    <property type="evidence" value="ECO:0007669"/>
    <property type="project" value="TreeGrafter"/>
</dbReference>
<evidence type="ECO:0000256" key="1">
    <source>
        <dbReference type="ARBA" id="ARBA00004123"/>
    </source>
</evidence>
<evidence type="ECO:0000256" key="4">
    <source>
        <dbReference type="ARBA" id="ARBA00023163"/>
    </source>
</evidence>
<dbReference type="InterPro" id="IPR014476">
    <property type="entry name" value="AHL15-29"/>
</dbReference>
<feature type="domain" description="PPC" evidence="7">
    <location>
        <begin position="88"/>
        <end position="230"/>
    </location>
</feature>
<protein>
    <recommendedName>
        <fullName evidence="7">PPC domain-containing protein</fullName>
    </recommendedName>
</protein>
<dbReference type="Gene3D" id="3.30.1330.80">
    <property type="entry name" value="Hypothetical protein, similar to alpha- acetolactate decarboxylase, domain 2"/>
    <property type="match status" value="1"/>
</dbReference>
<gene>
    <name evidence="8" type="ORF">Cni_G22730</name>
</gene>
<evidence type="ECO:0000313" key="8">
    <source>
        <dbReference type="EMBL" id="WOL13950.1"/>
    </source>
</evidence>
<accession>A0AAQ3QMX4</accession>
<dbReference type="GO" id="GO:0003700">
    <property type="term" value="F:DNA-binding transcription factor activity"/>
    <property type="evidence" value="ECO:0007669"/>
    <property type="project" value="TreeGrafter"/>
</dbReference>
<name>A0AAQ3QMX4_9LILI</name>
<dbReference type="GO" id="GO:0003680">
    <property type="term" value="F:minor groove of adenine-thymine-rich DNA binding"/>
    <property type="evidence" value="ECO:0007669"/>
    <property type="project" value="InterPro"/>
</dbReference>
<dbReference type="InterPro" id="IPR005175">
    <property type="entry name" value="PPC_dom"/>
</dbReference>
<feature type="compositionally biased region" description="Gly residues" evidence="6">
    <location>
        <begin position="1"/>
        <end position="10"/>
    </location>
</feature>
<evidence type="ECO:0000259" key="7">
    <source>
        <dbReference type="PROSITE" id="PS51742"/>
    </source>
</evidence>
<keyword evidence="3" id="KW-0238">DNA-binding</keyword>
<dbReference type="AlphaFoldDB" id="A0AAQ3QMX4"/>